<evidence type="ECO:0000313" key="3">
    <source>
        <dbReference type="Proteomes" id="UP001500943"/>
    </source>
</evidence>
<organism evidence="2 3">
    <name type="scientific">Rhodoglobus aureus</name>
    <dbReference type="NCBI Taxonomy" id="191497"/>
    <lineage>
        <taxon>Bacteria</taxon>
        <taxon>Bacillati</taxon>
        <taxon>Actinomycetota</taxon>
        <taxon>Actinomycetes</taxon>
        <taxon>Micrococcales</taxon>
        <taxon>Microbacteriaceae</taxon>
        <taxon>Rhodoglobus</taxon>
    </lineage>
</organism>
<protein>
    <submittedName>
        <fullName evidence="2">RhuM family protein</fullName>
    </submittedName>
</protein>
<comment type="caution">
    <text evidence="2">The sequence shown here is derived from an EMBL/GenBank/DDBJ whole genome shotgun (WGS) entry which is preliminary data.</text>
</comment>
<feature type="domain" description="Fido" evidence="1">
    <location>
        <begin position="164"/>
        <end position="305"/>
    </location>
</feature>
<dbReference type="Pfam" id="PF13310">
    <property type="entry name" value="Virulence_RhuM"/>
    <property type="match status" value="1"/>
</dbReference>
<dbReference type="Gene3D" id="1.20.120.1870">
    <property type="entry name" value="Fic/DOC protein, Fido domain"/>
    <property type="match status" value="1"/>
</dbReference>
<dbReference type="EMBL" id="BAAAKW010000058">
    <property type="protein sequence ID" value="GAA1224518.1"/>
    <property type="molecule type" value="Genomic_DNA"/>
</dbReference>
<evidence type="ECO:0000313" key="2">
    <source>
        <dbReference type="EMBL" id="GAA1224518.1"/>
    </source>
</evidence>
<reference evidence="3" key="1">
    <citation type="journal article" date="2019" name="Int. J. Syst. Evol. Microbiol.">
        <title>The Global Catalogue of Microorganisms (GCM) 10K type strain sequencing project: providing services to taxonomists for standard genome sequencing and annotation.</title>
        <authorList>
            <consortium name="The Broad Institute Genomics Platform"/>
            <consortium name="The Broad Institute Genome Sequencing Center for Infectious Disease"/>
            <person name="Wu L."/>
            <person name="Ma J."/>
        </authorList>
    </citation>
    <scope>NUCLEOTIDE SEQUENCE [LARGE SCALE GENOMIC DNA]</scope>
    <source>
        <strain evidence="3">JCM 12762</strain>
    </source>
</reference>
<dbReference type="InterPro" id="IPR011204">
    <property type="entry name" value="Virulence_RhuM-like"/>
</dbReference>
<dbReference type="InterPro" id="IPR053737">
    <property type="entry name" value="Type_II_TA_Toxin"/>
</dbReference>
<evidence type="ECO:0000259" key="1">
    <source>
        <dbReference type="PROSITE" id="PS51459"/>
    </source>
</evidence>
<dbReference type="PANTHER" id="PTHR35810">
    <property type="entry name" value="CYTOPLASMIC PROTEIN-RELATED"/>
    <property type="match status" value="1"/>
</dbReference>
<dbReference type="Pfam" id="PF02661">
    <property type="entry name" value="Fic"/>
    <property type="match status" value="1"/>
</dbReference>
<gene>
    <name evidence="2" type="primary">rhuM</name>
    <name evidence="2" type="ORF">GCM10009655_24290</name>
</gene>
<keyword evidence="3" id="KW-1185">Reference proteome</keyword>
<dbReference type="InterPro" id="IPR003812">
    <property type="entry name" value="Fido"/>
</dbReference>
<proteinExistence type="predicted"/>
<dbReference type="Proteomes" id="UP001500943">
    <property type="component" value="Unassembled WGS sequence"/>
</dbReference>
<dbReference type="RefSeq" id="WP_343926215.1">
    <property type="nucleotide sequence ID" value="NZ_BAAAKW010000058.1"/>
</dbReference>
<dbReference type="PANTHER" id="PTHR35810:SF1">
    <property type="entry name" value="CYTOPLASMIC PROTEIN"/>
    <property type="match status" value="1"/>
</dbReference>
<dbReference type="InterPro" id="IPR036597">
    <property type="entry name" value="Fido-like_dom_sf"/>
</dbReference>
<accession>A0ABP4GGB4</accession>
<dbReference type="PROSITE" id="PS51459">
    <property type="entry name" value="FIDO"/>
    <property type="match status" value="1"/>
</dbReference>
<sequence>MSEVQDIVIYAAPGVELTLPLDHDRETVWASQAQIEELFGVDQSGVSRHIRNILRDDEVDQESNMQKVHIAGADRPVTLYSLDVILAVGYRANSSRAITFRRWASATLKQYLIDGAALNERRLQQLGSIVRILSRSSDELVSGVADVLAGYLPGLQLLRDYDAGHLDAVAGSHPGWALTIEEARSVISEVRANFLEDTLFGKERGGALEGVISAIYQGFAGQEPYPTVQLKAANLLYLVVKDHPLSDGNKRSAAALFVTFLSQNGILMDADGQPRISNNALAAITLLVAMSDPKEKELMVALVVRMLSEPAL</sequence>
<name>A0ABP4GGB4_9MICO</name>
<dbReference type="SUPFAM" id="SSF140931">
    <property type="entry name" value="Fic-like"/>
    <property type="match status" value="1"/>
</dbReference>